<comment type="caution">
    <text evidence="5">The sequence shown here is derived from an EMBL/GenBank/DDBJ whole genome shotgun (WGS) entry which is preliminary data.</text>
</comment>
<evidence type="ECO:0000259" key="4">
    <source>
        <dbReference type="Pfam" id="PF04577"/>
    </source>
</evidence>
<name>A0ABU3EEC6_9RHOB</name>
<feature type="domain" description="Glycosyltransferase 61 catalytic" evidence="4">
    <location>
        <begin position="20"/>
        <end position="229"/>
    </location>
</feature>
<dbReference type="InterPro" id="IPR049625">
    <property type="entry name" value="Glyco_transf_61_cat"/>
</dbReference>
<keyword evidence="1" id="KW-0328">Glycosyltransferase</keyword>
<protein>
    <submittedName>
        <fullName evidence="5">Glycosyltransferase 61 family protein</fullName>
    </submittedName>
</protein>
<accession>A0ABU3EEC6</accession>
<evidence type="ECO:0000256" key="3">
    <source>
        <dbReference type="ARBA" id="ARBA00023180"/>
    </source>
</evidence>
<evidence type="ECO:0000256" key="2">
    <source>
        <dbReference type="ARBA" id="ARBA00022679"/>
    </source>
</evidence>
<keyword evidence="6" id="KW-1185">Reference proteome</keyword>
<organism evidence="5 6">
    <name type="scientific">Paracoccus broussonetiae</name>
    <dbReference type="NCBI Taxonomy" id="3075834"/>
    <lineage>
        <taxon>Bacteria</taxon>
        <taxon>Pseudomonadati</taxon>
        <taxon>Pseudomonadota</taxon>
        <taxon>Alphaproteobacteria</taxon>
        <taxon>Rhodobacterales</taxon>
        <taxon>Paracoccaceae</taxon>
        <taxon>Paracoccus</taxon>
    </lineage>
</organism>
<dbReference type="InterPro" id="IPR007657">
    <property type="entry name" value="Glycosyltransferase_61"/>
</dbReference>
<evidence type="ECO:0000256" key="1">
    <source>
        <dbReference type="ARBA" id="ARBA00022676"/>
    </source>
</evidence>
<dbReference type="EMBL" id="JAVRQI010000008">
    <property type="protein sequence ID" value="MDT1062485.1"/>
    <property type="molecule type" value="Genomic_DNA"/>
</dbReference>
<dbReference type="RefSeq" id="WP_311759584.1">
    <property type="nucleotide sequence ID" value="NZ_JAVRQI010000008.1"/>
</dbReference>
<sequence length="430" mass="49006">MAEIDHALPFVIECRNFFNFYHFTTESLIYFQMYRDYGLTGEIHLISSSDEIKGFIGRLISDLYPDLVERVKYVSGRVTFKRAIIPFNTNHLYHQATPEVIEDIETKARFAKLEQDGALRPPSIANYKRIYNNSRDEYIDRHRLNALAHSTPKQPGARLYVSRRPGAGKDRELKGEDRLEEMLSRHDFKKIYLEDLSPREQIDLCRDADIFLSAHGAGFANMMYARPGAWFIELSHLQTARHRFGDFNMHAAVSGARYLHFFADHATNGADGTPKMEEAGHAGIHLTKFALDRLEGLVSIITDVHAYKGTLMHIKNALRESRPDIVKSFVEKCPAYLKGCAEICLVAAEACMMQNKPEKAMRHLSRGIDIAPFRADLWDRYLEISQATSSDGAAAPEVGMRHAFRNFRWMRSAQDVSGATLIQAPEGYRK</sequence>
<proteinExistence type="predicted"/>
<dbReference type="Pfam" id="PF04577">
    <property type="entry name" value="Glyco_transf_61"/>
    <property type="match status" value="1"/>
</dbReference>
<keyword evidence="3" id="KW-0325">Glycoprotein</keyword>
<dbReference type="Proteomes" id="UP001251085">
    <property type="component" value="Unassembled WGS sequence"/>
</dbReference>
<dbReference type="PANTHER" id="PTHR20961">
    <property type="entry name" value="GLYCOSYLTRANSFERASE"/>
    <property type="match status" value="1"/>
</dbReference>
<evidence type="ECO:0000313" key="6">
    <source>
        <dbReference type="Proteomes" id="UP001251085"/>
    </source>
</evidence>
<evidence type="ECO:0000313" key="5">
    <source>
        <dbReference type="EMBL" id="MDT1062485.1"/>
    </source>
</evidence>
<keyword evidence="2" id="KW-0808">Transferase</keyword>
<reference evidence="6" key="1">
    <citation type="submission" date="2023-07" db="EMBL/GenBank/DDBJ databases">
        <title>Characterization of two Paracoccaceae strains isolated from Phycosphere and proposal of Xinfangfangia lacusdiani sp. nov.</title>
        <authorList>
            <person name="Deng Y."/>
            <person name="Zhang Y.Q."/>
        </authorList>
    </citation>
    <scope>NUCLEOTIDE SEQUENCE [LARGE SCALE GENOMIC DNA]</scope>
    <source>
        <strain evidence="6">CPCC 101403</strain>
    </source>
</reference>
<gene>
    <name evidence="5" type="ORF">RM190_11470</name>
</gene>